<organism evidence="19 20">
    <name type="scientific">Dichotomopilus funicola</name>
    <dbReference type="NCBI Taxonomy" id="1934379"/>
    <lineage>
        <taxon>Eukaryota</taxon>
        <taxon>Fungi</taxon>
        <taxon>Dikarya</taxon>
        <taxon>Ascomycota</taxon>
        <taxon>Pezizomycotina</taxon>
        <taxon>Sordariomycetes</taxon>
        <taxon>Sordariomycetidae</taxon>
        <taxon>Sordariales</taxon>
        <taxon>Chaetomiaceae</taxon>
        <taxon>Dichotomopilus</taxon>
    </lineage>
</organism>
<evidence type="ECO:0000256" key="14">
    <source>
        <dbReference type="ARBA" id="ARBA00034726"/>
    </source>
</evidence>
<dbReference type="InterPro" id="IPR006085">
    <property type="entry name" value="XPG_DNA_repair_N"/>
</dbReference>
<dbReference type="GO" id="GO:0043137">
    <property type="term" value="P:DNA replication, removal of RNA primer"/>
    <property type="evidence" value="ECO:0007669"/>
    <property type="project" value="UniProtKB-UniRule"/>
</dbReference>
<dbReference type="PANTHER" id="PTHR11081:SF9">
    <property type="entry name" value="FLAP ENDONUCLEASE 1"/>
    <property type="match status" value="1"/>
</dbReference>
<keyword evidence="9 15" id="KW-0269">Exonuclease</keyword>
<dbReference type="SMART" id="SM00279">
    <property type="entry name" value="HhH2"/>
    <property type="match status" value="1"/>
</dbReference>
<dbReference type="SMART" id="SM00485">
    <property type="entry name" value="XPGN"/>
    <property type="match status" value="1"/>
</dbReference>
<dbReference type="RefSeq" id="XP_062633806.1">
    <property type="nucleotide sequence ID" value="XM_062778298.1"/>
</dbReference>
<comment type="subcellular location">
    <subcellularLocation>
        <location evidence="1 15">Mitochondrion</location>
    </subcellularLocation>
    <subcellularLocation>
        <location evidence="15">Nucleus</location>
        <location evidence="15">Nucleolus</location>
    </subcellularLocation>
    <subcellularLocation>
        <location evidence="15">Nucleus</location>
        <location evidence="15">Nucleoplasm</location>
    </subcellularLocation>
    <text evidence="15">Resides mostly in the nucleoli and relocalizes to the nucleoplasm upon DNA damage.</text>
</comment>
<dbReference type="GO" id="GO:0008409">
    <property type="term" value="F:5'-3' exonuclease activity"/>
    <property type="evidence" value="ECO:0007669"/>
    <property type="project" value="UniProtKB-UniRule"/>
</dbReference>
<dbReference type="EC" id="3.1.-.-" evidence="15"/>
<dbReference type="InterPro" id="IPR029060">
    <property type="entry name" value="PIN-like_dom_sf"/>
</dbReference>
<dbReference type="SUPFAM" id="SSF88723">
    <property type="entry name" value="PIN domain-like"/>
    <property type="match status" value="1"/>
</dbReference>
<feature type="domain" description="XPG N-terminal" evidence="18">
    <location>
        <begin position="1"/>
        <end position="110"/>
    </location>
</feature>
<keyword evidence="11 15" id="KW-0496">Mitochondrion</keyword>
<dbReference type="GeneID" id="87814911"/>
<comment type="similarity">
    <text evidence="14 15">Belongs to the XPG/RAD2 endonuclease family. FEN1 subfamily.</text>
</comment>
<dbReference type="GO" id="GO:0003677">
    <property type="term" value="F:DNA binding"/>
    <property type="evidence" value="ECO:0007669"/>
    <property type="project" value="UniProtKB-UniRule"/>
</dbReference>
<evidence type="ECO:0000256" key="13">
    <source>
        <dbReference type="ARBA" id="ARBA00023242"/>
    </source>
</evidence>
<evidence type="ECO:0000256" key="9">
    <source>
        <dbReference type="ARBA" id="ARBA00022839"/>
    </source>
</evidence>
<dbReference type="GO" id="GO:0005739">
    <property type="term" value="C:mitochondrion"/>
    <property type="evidence" value="ECO:0007669"/>
    <property type="project" value="UniProtKB-SubCell"/>
</dbReference>
<feature type="domain" description="XPG-I" evidence="17">
    <location>
        <begin position="149"/>
        <end position="221"/>
    </location>
</feature>
<dbReference type="Proteomes" id="UP001302676">
    <property type="component" value="Unassembled WGS sequence"/>
</dbReference>
<protein>
    <recommendedName>
        <fullName evidence="15">Flap endonuclease 1</fullName>
        <shortName evidence="15">FEN-1</shortName>
        <ecNumber evidence="15">3.1.-.-</ecNumber>
    </recommendedName>
    <alternativeName>
        <fullName evidence="15">Flap structure-specific endonuclease 1</fullName>
    </alternativeName>
</protein>
<dbReference type="PRINTS" id="PR00853">
    <property type="entry name" value="XPGRADSUPER"/>
</dbReference>
<keyword evidence="6 15" id="KW-0255">Endonuclease</keyword>
<evidence type="ECO:0000256" key="4">
    <source>
        <dbReference type="ARBA" id="ARBA00022722"/>
    </source>
</evidence>
<dbReference type="SUPFAM" id="SSF47807">
    <property type="entry name" value="5' to 3' exonuclease, C-terminal subdomain"/>
    <property type="match status" value="1"/>
</dbReference>
<dbReference type="AlphaFoldDB" id="A0AAN6ZIG1"/>
<evidence type="ECO:0000313" key="20">
    <source>
        <dbReference type="Proteomes" id="UP001302676"/>
    </source>
</evidence>
<evidence type="ECO:0000256" key="11">
    <source>
        <dbReference type="ARBA" id="ARBA00023128"/>
    </source>
</evidence>
<gene>
    <name evidence="19" type="ORF">C8A04DRAFT_14937</name>
</gene>
<dbReference type="GO" id="GO:0005730">
    <property type="term" value="C:nucleolus"/>
    <property type="evidence" value="ECO:0007669"/>
    <property type="project" value="UniProtKB-SubCell"/>
</dbReference>
<dbReference type="FunFam" id="3.40.50.1010:FF:000003">
    <property type="entry name" value="Flap endonuclease 1"/>
    <property type="match status" value="1"/>
</dbReference>
<dbReference type="Pfam" id="PF00867">
    <property type="entry name" value="XPG_I"/>
    <property type="match status" value="1"/>
</dbReference>
<evidence type="ECO:0000259" key="17">
    <source>
        <dbReference type="SMART" id="SM00484"/>
    </source>
</evidence>
<dbReference type="PROSITE" id="PS00841">
    <property type="entry name" value="XPG_1"/>
    <property type="match status" value="1"/>
</dbReference>
<evidence type="ECO:0000256" key="1">
    <source>
        <dbReference type="ARBA" id="ARBA00004173"/>
    </source>
</evidence>
<reference evidence="19" key="2">
    <citation type="submission" date="2023-05" db="EMBL/GenBank/DDBJ databases">
        <authorList>
            <consortium name="Lawrence Berkeley National Laboratory"/>
            <person name="Steindorff A."/>
            <person name="Hensen N."/>
            <person name="Bonometti L."/>
            <person name="Westerberg I."/>
            <person name="Brannstrom I.O."/>
            <person name="Guillou S."/>
            <person name="Cros-Aarteil S."/>
            <person name="Calhoun S."/>
            <person name="Haridas S."/>
            <person name="Kuo A."/>
            <person name="Mondo S."/>
            <person name="Pangilinan J."/>
            <person name="Riley R."/>
            <person name="Labutti K."/>
            <person name="Andreopoulos B."/>
            <person name="Lipzen A."/>
            <person name="Chen C."/>
            <person name="Yanf M."/>
            <person name="Daum C."/>
            <person name="Ng V."/>
            <person name="Clum A."/>
            <person name="Ohm R."/>
            <person name="Martin F."/>
            <person name="Silar P."/>
            <person name="Natvig D."/>
            <person name="Lalanne C."/>
            <person name="Gautier V."/>
            <person name="Ament-Velasquez S.L."/>
            <person name="Kruys A."/>
            <person name="Hutchinson M.I."/>
            <person name="Powell A.J."/>
            <person name="Barry K."/>
            <person name="Miller A.N."/>
            <person name="Grigoriev I.V."/>
            <person name="Debuchy R."/>
            <person name="Gladieux P."/>
            <person name="Thoren M.H."/>
            <person name="Johannesson H."/>
        </authorList>
    </citation>
    <scope>NUCLEOTIDE SEQUENCE</scope>
    <source>
        <strain evidence="19">CBS 141.50</strain>
    </source>
</reference>
<sequence length="398" mass="45150">MGIKNLFSIIKDEAPDAIKEGEIKNQFGRKIAIVRVECSMSIYSFLIAVRSDGNQLMSEDGSTTSHLMGLFYRTLRMVDNGIKPLYVFDGAPPKLKSGELAKRFQRKQEATEDLEEAKETGTAEDVEKFSRRTVRVTREHNAECQQLLKLMGIPYIVAPTEAEAQCAALARAGKVYAAASEDMDTLCFDTPILIRHLTFSEQRKLPIQEVHLDKVMEGLGMEKKQFVDLCILLGCDYLDQIPKVGPSTALKLIREHGTLEKVVEFMKNDPKERYVVPDDWPFEDARDLFFSPDVRPATDPLCEFKWDKPDIEGLVKFLVHDKGFSEDRVRSAGARLEKNLKGSQQSRIEGFFKVVPKTEQEKVAHKRKLEEQNEAKKKKLKEEKKEKAKAKAKPRGAA</sequence>
<keyword evidence="5 15" id="KW-0479">Metal-binding</keyword>
<evidence type="ECO:0000256" key="8">
    <source>
        <dbReference type="ARBA" id="ARBA00022801"/>
    </source>
</evidence>
<dbReference type="InterPro" id="IPR006084">
    <property type="entry name" value="XPG/Rad2"/>
</dbReference>
<evidence type="ECO:0000256" key="15">
    <source>
        <dbReference type="HAMAP-Rule" id="MF_03140"/>
    </source>
</evidence>
<name>A0AAN6ZIG1_9PEZI</name>
<dbReference type="Pfam" id="PF00752">
    <property type="entry name" value="XPG_N"/>
    <property type="match status" value="1"/>
</dbReference>
<keyword evidence="13 15" id="KW-0539">Nucleus</keyword>
<proteinExistence type="inferred from homology"/>
<dbReference type="InterPro" id="IPR023426">
    <property type="entry name" value="Flap_endonuc"/>
</dbReference>
<keyword evidence="4 15" id="KW-0540">Nuclease</keyword>
<keyword evidence="8 15" id="KW-0378">Hydrolase</keyword>
<dbReference type="GO" id="GO:0005654">
    <property type="term" value="C:nucleoplasm"/>
    <property type="evidence" value="ECO:0007669"/>
    <property type="project" value="UniProtKB-SubCell"/>
</dbReference>
<dbReference type="GO" id="GO:0006284">
    <property type="term" value="P:base-excision repair"/>
    <property type="evidence" value="ECO:0007669"/>
    <property type="project" value="UniProtKB-UniRule"/>
</dbReference>
<reference evidence="19" key="1">
    <citation type="journal article" date="2023" name="Mol. Phylogenet. Evol.">
        <title>Genome-scale phylogeny and comparative genomics of the fungal order Sordariales.</title>
        <authorList>
            <person name="Hensen N."/>
            <person name="Bonometti L."/>
            <person name="Westerberg I."/>
            <person name="Brannstrom I.O."/>
            <person name="Guillou S."/>
            <person name="Cros-Aarteil S."/>
            <person name="Calhoun S."/>
            <person name="Haridas S."/>
            <person name="Kuo A."/>
            <person name="Mondo S."/>
            <person name="Pangilinan J."/>
            <person name="Riley R."/>
            <person name="LaButti K."/>
            <person name="Andreopoulos B."/>
            <person name="Lipzen A."/>
            <person name="Chen C."/>
            <person name="Yan M."/>
            <person name="Daum C."/>
            <person name="Ng V."/>
            <person name="Clum A."/>
            <person name="Steindorff A."/>
            <person name="Ohm R.A."/>
            <person name="Martin F."/>
            <person name="Silar P."/>
            <person name="Natvig D.O."/>
            <person name="Lalanne C."/>
            <person name="Gautier V."/>
            <person name="Ament-Velasquez S.L."/>
            <person name="Kruys A."/>
            <person name="Hutchinson M.I."/>
            <person name="Powell A.J."/>
            <person name="Barry K."/>
            <person name="Miller A.N."/>
            <person name="Grigoriev I.V."/>
            <person name="Debuchy R."/>
            <person name="Gladieux P."/>
            <person name="Hiltunen Thoren M."/>
            <person name="Johannesson H."/>
        </authorList>
    </citation>
    <scope>NUCLEOTIDE SEQUENCE</scope>
    <source>
        <strain evidence="19">CBS 141.50</strain>
    </source>
</reference>
<dbReference type="FunFam" id="1.10.150.20:FF:000009">
    <property type="entry name" value="Flap endonuclease 1"/>
    <property type="match status" value="1"/>
</dbReference>
<dbReference type="PROSITE" id="PS00842">
    <property type="entry name" value="XPG_2"/>
    <property type="match status" value="1"/>
</dbReference>
<dbReference type="InterPro" id="IPR006086">
    <property type="entry name" value="XPG-I_dom"/>
</dbReference>
<dbReference type="HAMAP" id="MF_00614">
    <property type="entry name" value="Fen"/>
    <property type="match status" value="1"/>
</dbReference>
<evidence type="ECO:0000256" key="10">
    <source>
        <dbReference type="ARBA" id="ARBA00022842"/>
    </source>
</evidence>
<comment type="function">
    <text evidence="15">Structure-specific nuclease with 5'-flap endonuclease and 5'-3' exonuclease activities involved in DNA replication and repair. During DNA replication, cleaves the 5'-overhanging flap structure that is generated by displacement synthesis when DNA polymerase encounters the 5'-end of a downstream Okazaki fragment. It enters the flap from the 5'-end and then tracks to cleave the flap base, leaving a nick for ligation. Also involved in the long patch base excision repair (LP-BER) pathway, by cleaving within the apurinic/apyrimidinic (AP) site-terminated flap. Acts as a genome stabilization factor that prevents flaps from equilibrating into structures that lead to duplications and deletions. Also possesses 5'-3' exonuclease activity on nicked or gapped double-stranded DNA, and exhibits RNase H activity. Also involved in replication and repair of rDNA and in repairing mitochondrial DNA.</text>
</comment>
<accession>A0AAN6ZIG1</accession>
<keyword evidence="12 15" id="KW-0234">DNA repair</keyword>
<dbReference type="InterPro" id="IPR008918">
    <property type="entry name" value="HhH2"/>
</dbReference>
<keyword evidence="7 15" id="KW-0227">DNA damage</keyword>
<evidence type="ECO:0000256" key="5">
    <source>
        <dbReference type="ARBA" id="ARBA00022723"/>
    </source>
</evidence>
<keyword evidence="20" id="KW-1185">Reference proteome</keyword>
<dbReference type="Gene3D" id="3.40.50.1010">
    <property type="entry name" value="5'-nuclease"/>
    <property type="match status" value="1"/>
</dbReference>
<keyword evidence="2 15" id="KW-0597">Phosphoprotein</keyword>
<dbReference type="InterPro" id="IPR036279">
    <property type="entry name" value="5-3_exonuclease_C_sf"/>
</dbReference>
<dbReference type="CDD" id="cd09907">
    <property type="entry name" value="H3TH_FEN1-Euk"/>
    <property type="match status" value="1"/>
</dbReference>
<dbReference type="Gene3D" id="1.10.150.20">
    <property type="entry name" value="5' to 3' exonuclease, C-terminal subdomain"/>
    <property type="match status" value="1"/>
</dbReference>
<evidence type="ECO:0000313" key="19">
    <source>
        <dbReference type="EMBL" id="KAK4140435.1"/>
    </source>
</evidence>
<dbReference type="PANTHER" id="PTHR11081">
    <property type="entry name" value="FLAP ENDONUCLEASE FAMILY MEMBER"/>
    <property type="match status" value="1"/>
</dbReference>
<dbReference type="GO" id="GO:0000287">
    <property type="term" value="F:magnesium ion binding"/>
    <property type="evidence" value="ECO:0007669"/>
    <property type="project" value="UniProtKB-UniRule"/>
</dbReference>
<evidence type="ECO:0000259" key="18">
    <source>
        <dbReference type="SMART" id="SM00485"/>
    </source>
</evidence>
<comment type="cofactor">
    <cofactor evidence="15">
        <name>Mg(2+)</name>
        <dbReference type="ChEBI" id="CHEBI:18420"/>
    </cofactor>
    <text evidence="15">Binds 2 magnesium ions per subunit. They probably participate in the reaction catalyzed by the enzyme. May bind an additional third magnesium ion after substrate binding.</text>
</comment>
<dbReference type="SMART" id="SM00484">
    <property type="entry name" value="XPGI"/>
    <property type="match status" value="1"/>
</dbReference>
<evidence type="ECO:0000256" key="3">
    <source>
        <dbReference type="ARBA" id="ARBA00022705"/>
    </source>
</evidence>
<dbReference type="EMBL" id="MU853631">
    <property type="protein sequence ID" value="KAK4140435.1"/>
    <property type="molecule type" value="Genomic_DNA"/>
</dbReference>
<comment type="caution">
    <text evidence="19">The sequence shown here is derived from an EMBL/GenBank/DDBJ whole genome shotgun (WGS) entry which is preliminary data.</text>
</comment>
<feature type="compositionally biased region" description="Basic and acidic residues" evidence="16">
    <location>
        <begin position="359"/>
        <end position="386"/>
    </location>
</feature>
<keyword evidence="10 15" id="KW-0460">Magnesium</keyword>
<evidence type="ECO:0000256" key="16">
    <source>
        <dbReference type="SAM" id="MobiDB-lite"/>
    </source>
</evidence>
<evidence type="ECO:0000256" key="2">
    <source>
        <dbReference type="ARBA" id="ARBA00022553"/>
    </source>
</evidence>
<evidence type="ECO:0000256" key="12">
    <source>
        <dbReference type="ARBA" id="ARBA00023204"/>
    </source>
</evidence>
<feature type="region of interest" description="Disordered" evidence="16">
    <location>
        <begin position="359"/>
        <end position="398"/>
    </location>
</feature>
<dbReference type="GO" id="GO:0017108">
    <property type="term" value="F:5'-flap endonuclease activity"/>
    <property type="evidence" value="ECO:0007669"/>
    <property type="project" value="UniProtKB-UniRule"/>
</dbReference>
<feature type="compositionally biased region" description="Basic residues" evidence="16">
    <location>
        <begin position="387"/>
        <end position="398"/>
    </location>
</feature>
<dbReference type="CDD" id="cd09867">
    <property type="entry name" value="PIN_FEN1"/>
    <property type="match status" value="1"/>
</dbReference>
<dbReference type="InterPro" id="IPR019974">
    <property type="entry name" value="XPG_CS"/>
</dbReference>
<keyword evidence="3 15" id="KW-0235">DNA replication</keyword>
<evidence type="ECO:0000256" key="6">
    <source>
        <dbReference type="ARBA" id="ARBA00022759"/>
    </source>
</evidence>
<evidence type="ECO:0000256" key="7">
    <source>
        <dbReference type="ARBA" id="ARBA00022763"/>
    </source>
</evidence>